<keyword evidence="2" id="KW-0507">mRNA processing</keyword>
<comment type="subcellular location">
    <subcellularLocation>
        <location evidence="1 8">Nucleus</location>
    </subcellularLocation>
</comment>
<keyword evidence="3 8" id="KW-0479">Metal-binding</keyword>
<dbReference type="GO" id="GO:0046872">
    <property type="term" value="F:metal ion binding"/>
    <property type="evidence" value="ECO:0007669"/>
    <property type="project" value="UniProtKB-KW"/>
</dbReference>
<accession>A0AAD7UI96</accession>
<evidence type="ECO:0000256" key="2">
    <source>
        <dbReference type="ARBA" id="ARBA00022664"/>
    </source>
</evidence>
<evidence type="ECO:0000256" key="6">
    <source>
        <dbReference type="ARBA" id="ARBA00023187"/>
    </source>
</evidence>
<feature type="binding site" evidence="8">
    <location>
        <position position="80"/>
    </location>
    <ligand>
        <name>Zn(2+)</name>
        <dbReference type="ChEBI" id="CHEBI:29105"/>
    </ligand>
</feature>
<name>A0AAD7UI96_9STRA</name>
<evidence type="ECO:0000313" key="11">
    <source>
        <dbReference type="EMBL" id="KAJ8607478.1"/>
    </source>
</evidence>
<proteinExistence type="inferred from homology"/>
<keyword evidence="12" id="KW-1185">Reference proteome</keyword>
<dbReference type="PANTHER" id="PTHR12111:SF1">
    <property type="entry name" value="SPLICING FACTOR YJU2"/>
    <property type="match status" value="1"/>
</dbReference>
<dbReference type="HAMAP" id="MF_03226">
    <property type="entry name" value="YJU2"/>
    <property type="match status" value="1"/>
</dbReference>
<dbReference type="GO" id="GO:0071006">
    <property type="term" value="C:U2-type catalytic step 1 spliceosome"/>
    <property type="evidence" value="ECO:0007669"/>
    <property type="project" value="UniProtKB-UniRule"/>
</dbReference>
<comment type="similarity">
    <text evidence="8">Belongs to the CWC16 family. YJU2 subfamily.</text>
</comment>
<comment type="function">
    <text evidence="8">Part of the spliceosome which catalyzes two sequential transesterification reactions, first the excision of the non-coding intron from pre-mRNA and then the ligation of the coding exons to form the mature mRNA. Plays a role in stabilizing the structure of the spliceosome catalytic core and docking of the branch helix into the active site, producing 5'-exon and lariat intron-3'-intermediates.</text>
</comment>
<keyword evidence="9" id="KW-0175">Coiled coil</keyword>
<comment type="caution">
    <text evidence="11">The sequence shown here is derived from an EMBL/GenBank/DDBJ whole genome shotgun (WGS) entry which is preliminary data.</text>
</comment>
<sequence>MGERKVLNRYFPPDFDPLLVPKRKWDPYKQVEVRMMIPFSLQCNKCGEFMYRGKKFNSRKEDVMGDDYLGVRKYRFYIKCSVCSNEIAFKTDPQNNDYVCESGATRNFEIWKKGEECEKEEEEEGNAMAALESRTLDSKMEMDILDALDEIKAVNQRRARLERDATLTSREEEIDEDDVAAFKRDQQQLRDEVSADHVRVVPDRSKRPGDDAAALVVKRRHKEPPASALVAYTSTSGDDA</sequence>
<keyword evidence="7 8" id="KW-0539">Nucleus</keyword>
<comment type="subunit">
    <text evidence="8">Component of the spliceosome. Present in the activated B complex, the catalytically activated B* complex which catalyzes the branching, the catalytic step 1 C complex catalyzing the exon ligation, and the postcatalytic P complex containing the ligated exons (mRNA) and the excised lariat intron.</text>
</comment>
<feature type="region of interest" description="Disordered" evidence="10">
    <location>
        <begin position="221"/>
        <end position="240"/>
    </location>
</feature>
<dbReference type="Pfam" id="PF04502">
    <property type="entry name" value="Saf4_Yju2"/>
    <property type="match status" value="1"/>
</dbReference>
<evidence type="ECO:0000256" key="9">
    <source>
        <dbReference type="SAM" id="Coils"/>
    </source>
</evidence>
<dbReference type="Proteomes" id="UP001230188">
    <property type="component" value="Unassembled WGS sequence"/>
</dbReference>
<dbReference type="EMBL" id="JAQMWT010000216">
    <property type="protein sequence ID" value="KAJ8607478.1"/>
    <property type="molecule type" value="Genomic_DNA"/>
</dbReference>
<feature type="binding site" evidence="8">
    <location>
        <position position="43"/>
    </location>
    <ligand>
        <name>Zn(2+)</name>
        <dbReference type="ChEBI" id="CHEBI:29105"/>
    </ligand>
</feature>
<dbReference type="InterPro" id="IPR007590">
    <property type="entry name" value="Saf4/Yju2"/>
</dbReference>
<evidence type="ECO:0000256" key="7">
    <source>
        <dbReference type="ARBA" id="ARBA00023242"/>
    </source>
</evidence>
<protein>
    <recommendedName>
        <fullName evidence="8">Splicing factor YJU2</fullName>
    </recommendedName>
</protein>
<reference evidence="11" key="1">
    <citation type="submission" date="2023-01" db="EMBL/GenBank/DDBJ databases">
        <title>Metagenome sequencing of chrysophaentin producing Chrysophaeum taylorii.</title>
        <authorList>
            <person name="Davison J."/>
            <person name="Bewley C."/>
        </authorList>
    </citation>
    <scope>NUCLEOTIDE SEQUENCE</scope>
    <source>
        <strain evidence="11">NIES-1699</strain>
    </source>
</reference>
<evidence type="ECO:0000256" key="3">
    <source>
        <dbReference type="ARBA" id="ARBA00022723"/>
    </source>
</evidence>
<feature type="binding site" evidence="8">
    <location>
        <position position="83"/>
    </location>
    <ligand>
        <name>Zn(2+)</name>
        <dbReference type="ChEBI" id="CHEBI:29105"/>
    </ligand>
</feature>
<dbReference type="InterPro" id="IPR043701">
    <property type="entry name" value="Yju2"/>
</dbReference>
<evidence type="ECO:0000256" key="5">
    <source>
        <dbReference type="ARBA" id="ARBA00022833"/>
    </source>
</evidence>
<dbReference type="GO" id="GO:0000349">
    <property type="term" value="P:generation of catalytic spliceosome for first transesterification step"/>
    <property type="evidence" value="ECO:0007669"/>
    <property type="project" value="UniProtKB-UniRule"/>
</dbReference>
<keyword evidence="5 8" id="KW-0862">Zinc</keyword>
<dbReference type="PANTHER" id="PTHR12111">
    <property type="entry name" value="SPLICING FACTOR YJU2"/>
    <property type="match status" value="1"/>
</dbReference>
<evidence type="ECO:0000313" key="12">
    <source>
        <dbReference type="Proteomes" id="UP001230188"/>
    </source>
</evidence>
<evidence type="ECO:0000256" key="1">
    <source>
        <dbReference type="ARBA" id="ARBA00004123"/>
    </source>
</evidence>
<keyword evidence="6" id="KW-0508">mRNA splicing</keyword>
<feature type="coiled-coil region" evidence="9">
    <location>
        <begin position="144"/>
        <end position="171"/>
    </location>
</feature>
<evidence type="ECO:0000256" key="8">
    <source>
        <dbReference type="HAMAP-Rule" id="MF_03226"/>
    </source>
</evidence>
<dbReference type="AlphaFoldDB" id="A0AAD7UI96"/>
<evidence type="ECO:0000256" key="4">
    <source>
        <dbReference type="ARBA" id="ARBA00022728"/>
    </source>
</evidence>
<gene>
    <name evidence="11" type="ORF">CTAYLR_009424</name>
</gene>
<evidence type="ECO:0000256" key="10">
    <source>
        <dbReference type="SAM" id="MobiDB-lite"/>
    </source>
</evidence>
<keyword evidence="4 8" id="KW-0747">Spliceosome</keyword>
<feature type="binding site" evidence="8">
    <location>
        <position position="46"/>
    </location>
    <ligand>
        <name>Zn(2+)</name>
        <dbReference type="ChEBI" id="CHEBI:29105"/>
    </ligand>
</feature>
<organism evidence="11 12">
    <name type="scientific">Chrysophaeum taylorii</name>
    <dbReference type="NCBI Taxonomy" id="2483200"/>
    <lineage>
        <taxon>Eukaryota</taxon>
        <taxon>Sar</taxon>
        <taxon>Stramenopiles</taxon>
        <taxon>Ochrophyta</taxon>
        <taxon>Pelagophyceae</taxon>
        <taxon>Pelagomonadales</taxon>
        <taxon>Pelagomonadaceae</taxon>
        <taxon>Chrysophaeum</taxon>
    </lineage>
</organism>